<dbReference type="Pfam" id="PF00501">
    <property type="entry name" value="AMP-binding"/>
    <property type="match status" value="1"/>
</dbReference>
<comment type="caution">
    <text evidence="2">The sequence shown here is derived from an EMBL/GenBank/DDBJ whole genome shotgun (WGS) entry which is preliminary data.</text>
</comment>
<dbReference type="PANTHER" id="PTHR43767">
    <property type="entry name" value="LONG-CHAIN-FATTY-ACID--COA LIGASE"/>
    <property type="match status" value="1"/>
</dbReference>
<dbReference type="Gene3D" id="3.40.50.12780">
    <property type="entry name" value="N-terminal domain of ligase-like"/>
    <property type="match status" value="1"/>
</dbReference>
<dbReference type="PANTHER" id="PTHR43767:SF1">
    <property type="entry name" value="NONRIBOSOMAL PEPTIDE SYNTHASE PES1 (EUROFUNG)-RELATED"/>
    <property type="match status" value="1"/>
</dbReference>
<feature type="domain" description="AMP-dependent synthetase/ligase" evidence="1">
    <location>
        <begin position="14"/>
        <end position="370"/>
    </location>
</feature>
<proteinExistence type="predicted"/>
<dbReference type="Proteomes" id="UP001500730">
    <property type="component" value="Unassembled WGS sequence"/>
</dbReference>
<name>A0ABN3L1E6_9MICO</name>
<dbReference type="RefSeq" id="WP_344253862.1">
    <property type="nucleotide sequence ID" value="NZ_BAAARE010000004.1"/>
</dbReference>
<gene>
    <name evidence="2" type="ORF">GCM10009858_11850</name>
</gene>
<keyword evidence="3" id="KW-1185">Reference proteome</keyword>
<dbReference type="InterPro" id="IPR045851">
    <property type="entry name" value="AMP-bd_C_sf"/>
</dbReference>
<dbReference type="CDD" id="cd04433">
    <property type="entry name" value="AFD_class_I"/>
    <property type="match status" value="1"/>
</dbReference>
<protein>
    <submittedName>
        <fullName evidence="2">Class I adenylate-forming enzyme family protein</fullName>
    </submittedName>
</protein>
<dbReference type="InterPro" id="IPR042099">
    <property type="entry name" value="ANL_N_sf"/>
</dbReference>
<dbReference type="InterPro" id="IPR050237">
    <property type="entry name" value="ATP-dep_AMP-bd_enzyme"/>
</dbReference>
<evidence type="ECO:0000313" key="2">
    <source>
        <dbReference type="EMBL" id="GAA2476057.1"/>
    </source>
</evidence>
<evidence type="ECO:0000313" key="3">
    <source>
        <dbReference type="Proteomes" id="UP001500730"/>
    </source>
</evidence>
<dbReference type="InterPro" id="IPR000873">
    <property type="entry name" value="AMP-dep_synth/lig_dom"/>
</dbReference>
<organism evidence="2 3">
    <name type="scientific">Terrabacter carboxydivorans</name>
    <dbReference type="NCBI Taxonomy" id="619730"/>
    <lineage>
        <taxon>Bacteria</taxon>
        <taxon>Bacillati</taxon>
        <taxon>Actinomycetota</taxon>
        <taxon>Actinomycetes</taxon>
        <taxon>Micrococcales</taxon>
        <taxon>Intrasporangiaceae</taxon>
        <taxon>Terrabacter</taxon>
    </lineage>
</organism>
<dbReference type="EMBL" id="BAAARE010000004">
    <property type="protein sequence ID" value="GAA2476057.1"/>
    <property type="molecule type" value="Genomic_DNA"/>
</dbReference>
<sequence>MSTTPDVVAAVLARAADDPGRIAIRDHRRRSVTFGELAAGITGVASHLTSTGLVAGDGVLLAVRPSPRAVAAALGVVLAGGVVVVADPGAGEALLDVRRRTVPVRAAVADTVVHAATRRPLSSLLARLPATSGLRLPDLSSAGLVHVVTGPRLPGVPRRATRWEHLPREVAVPEPEDPVRDALVVFTSGSTTAPRAVVHTVASLSAGVRAAVVALGLDERVVMHTDQLMIGLPTLAAGAVWSLPPVTASTAAWLGQAERERATHAYAVPAKMLSAASRGLPPTVGHVAMGGAPVLPHTVRRIRSLAPEVAVRAVYGLTEALPVAVATDEQVLGSPPGRTCLGRPLPGVSVRIDRPDDAGVGEIVVRGPQVRHRLAGERPDDEVRTGDLGQLDGDGLILLAGRAKNMIIRGQANIYPELVEPLLLDRLGDAITDCALVGMPDPVTGDERVVLALVRADGGRPSRADDGLTRRVHRLWQSLADDAWRPDDVVAVDIVPRRGRSAEVDLEALRPVVSSRLAEGTR</sequence>
<accession>A0ABN3L1E6</accession>
<dbReference type="SUPFAM" id="SSF56801">
    <property type="entry name" value="Acetyl-CoA synthetase-like"/>
    <property type="match status" value="1"/>
</dbReference>
<dbReference type="Gene3D" id="3.30.300.30">
    <property type="match status" value="1"/>
</dbReference>
<reference evidence="2 3" key="1">
    <citation type="journal article" date="2019" name="Int. J. Syst. Evol. Microbiol.">
        <title>The Global Catalogue of Microorganisms (GCM) 10K type strain sequencing project: providing services to taxonomists for standard genome sequencing and annotation.</title>
        <authorList>
            <consortium name="The Broad Institute Genomics Platform"/>
            <consortium name="The Broad Institute Genome Sequencing Center for Infectious Disease"/>
            <person name="Wu L."/>
            <person name="Ma J."/>
        </authorList>
    </citation>
    <scope>NUCLEOTIDE SEQUENCE [LARGE SCALE GENOMIC DNA]</scope>
    <source>
        <strain evidence="2 3">JCM 16259</strain>
    </source>
</reference>
<evidence type="ECO:0000259" key="1">
    <source>
        <dbReference type="Pfam" id="PF00501"/>
    </source>
</evidence>